<dbReference type="PANTHER" id="PTHR30332">
    <property type="entry name" value="PROBABLE GENERAL SECRETION PATHWAY PROTEIN D"/>
    <property type="match status" value="1"/>
</dbReference>
<dbReference type="InterPro" id="IPR004846">
    <property type="entry name" value="T2SS/T3SS_dom"/>
</dbReference>
<protein>
    <recommendedName>
        <fullName evidence="6">Type II/III secretion system secretin-like domain-containing protein</fullName>
    </recommendedName>
</protein>
<sequence>MVSICSLALLGCQADVEVGSSVQQSKTKEGLAAYLDSSRHAFPQFFSIQKVKDLIKDGELKDASRYVNLALNNCATNACLHLVNGFIYEEMARMGDSSYIELAGVAYQTAYNIDPSQWYIVYLYGQHLLRVNKFSDAQRVLADAAILRPKDPKILYSLAYASYYLKDLPVAAASIEKAAAIAKDDPVIQRAAAVILASAGKDDKAKRHFDTYKASAKGLHSDVEYVSNRISDWKRAHDNAVVQQAASGGGEGDYGDSDNSIDQAIEEGKKQADEDVQSADASRKGHKVNAEPHIPIIIECYILSVDESKSTSKGTNIMDAIANGMSLSLTPFDFKKSFTFNREGRNWIVSDSSLSRSLDGSLSANDIKYNVNIANAGGRTIEVLGRPSVSTMLGKPAAFMAGEQVVGGVSGNFSSGMSQVDVGLKVEVTPIDITPTNKVVMNVTISGTILLVQPDPGRSLDSQCFKVGKSKTMTTVKAAFGQTVMVGGLYQRTQQTANSEVPLLGDLPLLQYIFANEATQYSTSTVLYLLTPRRGGDIEKCTQTLNSYKMNLNEDVSRRLESQGLSSVGDYVGLRYILKALMKNPLFFDFRTGDLLPPFYGQTCSDMNGKIDQLLAFTYF</sequence>
<proteinExistence type="inferred from homology"/>
<dbReference type="EMBL" id="AP025225">
    <property type="protein sequence ID" value="BDB96572.1"/>
    <property type="molecule type" value="Genomic_DNA"/>
</dbReference>
<evidence type="ECO:0000256" key="1">
    <source>
        <dbReference type="ARBA" id="ARBA00004370"/>
    </source>
</evidence>
<dbReference type="PANTHER" id="PTHR30332:SF24">
    <property type="entry name" value="SECRETIN GSPD-RELATED"/>
    <property type="match status" value="1"/>
</dbReference>
<keyword evidence="2" id="KW-0732">Signal</keyword>
<evidence type="ECO:0000259" key="6">
    <source>
        <dbReference type="Pfam" id="PF00263"/>
    </source>
</evidence>
<keyword evidence="8" id="KW-1185">Reference proteome</keyword>
<dbReference type="SUPFAM" id="SSF48452">
    <property type="entry name" value="TPR-like"/>
    <property type="match status" value="1"/>
</dbReference>
<keyword evidence="3" id="KW-0472">Membrane</keyword>
<feature type="domain" description="Type II/III secretion system secretin-like" evidence="6">
    <location>
        <begin position="381"/>
        <end position="533"/>
    </location>
</feature>
<evidence type="ECO:0000256" key="4">
    <source>
        <dbReference type="RuleBase" id="RU004003"/>
    </source>
</evidence>
<gene>
    <name evidence="7" type="ORF">HYD_7050</name>
</gene>
<evidence type="ECO:0000313" key="7">
    <source>
        <dbReference type="EMBL" id="BDB96572.1"/>
    </source>
</evidence>
<dbReference type="InterPro" id="IPR011990">
    <property type="entry name" value="TPR-like_helical_dom_sf"/>
</dbReference>
<evidence type="ECO:0000256" key="5">
    <source>
        <dbReference type="SAM" id="MobiDB-lite"/>
    </source>
</evidence>
<comment type="subcellular location">
    <subcellularLocation>
        <location evidence="1">Membrane</location>
    </subcellularLocation>
</comment>
<organism evidence="7 8">
    <name type="scientific">Candidatus Hydrogenosomobacter endosymbioticus</name>
    <dbReference type="NCBI Taxonomy" id="2558174"/>
    <lineage>
        <taxon>Bacteria</taxon>
        <taxon>Pseudomonadati</taxon>
        <taxon>Pseudomonadota</taxon>
        <taxon>Alphaproteobacteria</taxon>
        <taxon>Holosporales</taxon>
        <taxon>Holosporaceae</taxon>
        <taxon>Candidatus Hydrogenosomobacter</taxon>
    </lineage>
</organism>
<accession>A0ABM7VAI4</accession>
<dbReference type="Pfam" id="PF00263">
    <property type="entry name" value="Secretin"/>
    <property type="match status" value="1"/>
</dbReference>
<comment type="similarity">
    <text evidence="4">Belongs to the bacterial secretin family.</text>
</comment>
<name>A0ABM7VAI4_9PROT</name>
<reference evidence="7" key="1">
    <citation type="submission" date="2021-10" db="EMBL/GenBank/DDBJ databases">
        <title>Genome Sequence of The Candidatus Hydrogeosomobacter endosymbioticus, an Intracellular Bacterial Symbiont of the Anaerobic Ciliate GW7.</title>
        <authorList>
            <person name="Shiohama Y."/>
            <person name="Shinzato N."/>
        </authorList>
    </citation>
    <scope>NUCLEOTIDE SEQUENCE [LARGE SCALE GENOMIC DNA]</scope>
    <source>
        <strain evidence="7">200920</strain>
    </source>
</reference>
<evidence type="ECO:0000313" key="8">
    <source>
        <dbReference type="Proteomes" id="UP001320209"/>
    </source>
</evidence>
<dbReference type="Gene3D" id="1.25.40.10">
    <property type="entry name" value="Tetratricopeptide repeat domain"/>
    <property type="match status" value="1"/>
</dbReference>
<evidence type="ECO:0000256" key="3">
    <source>
        <dbReference type="ARBA" id="ARBA00023136"/>
    </source>
</evidence>
<evidence type="ECO:0000256" key="2">
    <source>
        <dbReference type="ARBA" id="ARBA00022729"/>
    </source>
</evidence>
<dbReference type="InterPro" id="IPR050810">
    <property type="entry name" value="Bact_Secretion_Sys_Channel"/>
</dbReference>
<dbReference type="Proteomes" id="UP001320209">
    <property type="component" value="Chromosome"/>
</dbReference>
<feature type="region of interest" description="Disordered" evidence="5">
    <location>
        <begin position="268"/>
        <end position="287"/>
    </location>
</feature>